<dbReference type="Gene3D" id="3.90.550.10">
    <property type="entry name" value="Spore Coat Polysaccharide Biosynthesis Protein SpsA, Chain A"/>
    <property type="match status" value="1"/>
</dbReference>
<evidence type="ECO:0000259" key="2">
    <source>
        <dbReference type="Pfam" id="PF00535"/>
    </source>
</evidence>
<organism evidence="3 4">
    <name type="scientific">Paenibacillus spiritus</name>
    <dbReference type="NCBI Taxonomy" id="2496557"/>
    <lineage>
        <taxon>Bacteria</taxon>
        <taxon>Bacillati</taxon>
        <taxon>Bacillota</taxon>
        <taxon>Bacilli</taxon>
        <taxon>Bacillales</taxon>
        <taxon>Paenibacillaceae</taxon>
        <taxon>Paenibacillus</taxon>
    </lineage>
</organism>
<evidence type="ECO:0000313" key="4">
    <source>
        <dbReference type="Proteomes" id="UP000367750"/>
    </source>
</evidence>
<protein>
    <submittedName>
        <fullName evidence="3">Glycosyltransferase family 2 protein</fullName>
    </submittedName>
</protein>
<dbReference type="PANTHER" id="PTHR22916">
    <property type="entry name" value="GLYCOSYLTRANSFERASE"/>
    <property type="match status" value="1"/>
</dbReference>
<proteinExistence type="inferred from homology"/>
<feature type="domain" description="Glycosyltransferase 2-like" evidence="2">
    <location>
        <begin position="6"/>
        <end position="119"/>
    </location>
</feature>
<accession>A0A5J5FVA6</accession>
<reference evidence="3 4" key="1">
    <citation type="submission" date="2019-09" db="EMBL/GenBank/DDBJ databases">
        <title>Bacillus ochoae sp. nov., Paenibacillus whitsoniae sp. nov., Paenibacillus spiritus sp. nov. Isolated from the Mars Exploration Rover during spacecraft assembly.</title>
        <authorList>
            <person name="Seuylemezian A."/>
            <person name="Vaishampayan P."/>
        </authorList>
    </citation>
    <scope>NUCLEOTIDE SEQUENCE [LARGE SCALE GENOMIC DNA]</scope>
    <source>
        <strain evidence="3 4">MER_111</strain>
    </source>
</reference>
<dbReference type="CDD" id="cd00761">
    <property type="entry name" value="Glyco_tranf_GTA_type"/>
    <property type="match status" value="1"/>
</dbReference>
<dbReference type="GO" id="GO:0016740">
    <property type="term" value="F:transferase activity"/>
    <property type="evidence" value="ECO:0007669"/>
    <property type="project" value="UniProtKB-KW"/>
</dbReference>
<sequence>MVPTLTVFTPAYNRASTLPMCYESLKRQTCRDFVWLIVDDGSTDRTRELVESWIAEGQVDIRYHYQDNQGMHGAHNTAYELMDTELNVCIDSDDYMADEAVKTILDFWREHGGENVAGIVGLDASPAGEVIGTRLPEGMKAAPLSHLYDKHGVLGDKKLVYRTRLIQSAPPYPLFPGERYVPLAYKYLLIDQQYPLLLLNRVLCHVEYRTDGSSLNMFSQYRANPRGFAFYRKTAMRYSPTLRKRFREAIHYVSSSLMIRNRRFLSESPNKALTLLAAPLGSLLYFYIQRTSRSAPASVTKQSGTAGSQGSGVQ</sequence>
<dbReference type="Pfam" id="PF00535">
    <property type="entry name" value="Glycos_transf_2"/>
    <property type="match status" value="1"/>
</dbReference>
<gene>
    <name evidence="3" type="ORF">F4V43_17535</name>
</gene>
<evidence type="ECO:0000313" key="3">
    <source>
        <dbReference type="EMBL" id="KAA8997563.1"/>
    </source>
</evidence>
<evidence type="ECO:0000256" key="1">
    <source>
        <dbReference type="ARBA" id="ARBA00006739"/>
    </source>
</evidence>
<dbReference type="SUPFAM" id="SSF53448">
    <property type="entry name" value="Nucleotide-diphospho-sugar transferases"/>
    <property type="match status" value="1"/>
</dbReference>
<dbReference type="InterPro" id="IPR029044">
    <property type="entry name" value="Nucleotide-diphossugar_trans"/>
</dbReference>
<dbReference type="AlphaFoldDB" id="A0A5J5FVA6"/>
<comment type="similarity">
    <text evidence="1">Belongs to the glycosyltransferase 2 family.</text>
</comment>
<dbReference type="EMBL" id="VYKK01000029">
    <property type="protein sequence ID" value="KAA8997563.1"/>
    <property type="molecule type" value="Genomic_DNA"/>
</dbReference>
<dbReference type="OrthoDB" id="9810303at2"/>
<comment type="caution">
    <text evidence="3">The sequence shown here is derived from an EMBL/GenBank/DDBJ whole genome shotgun (WGS) entry which is preliminary data.</text>
</comment>
<dbReference type="Proteomes" id="UP000367750">
    <property type="component" value="Unassembled WGS sequence"/>
</dbReference>
<keyword evidence="4" id="KW-1185">Reference proteome</keyword>
<dbReference type="InterPro" id="IPR001173">
    <property type="entry name" value="Glyco_trans_2-like"/>
</dbReference>
<dbReference type="RefSeq" id="WP_150459562.1">
    <property type="nucleotide sequence ID" value="NZ_VYKK01000029.1"/>
</dbReference>
<keyword evidence="3" id="KW-0808">Transferase</keyword>
<name>A0A5J5FVA6_9BACL</name>